<sequence>MALKPARTLWRDFPPVVIHSPEIAVKRHPDYRAAKSGDAQAAFSLVKTTIAEPAVLRIRELAHGREVILASAHAVERDGVNAIPEALADELGARLGLPVDDSLVQVNIVGHTGANGFARLARPAAFDGQVISGAAYLLVDDFVGQGGTLANLKGHIETNGGVVIGATVLTGKPFSAVLSPTREQLAALREKHGQALEVWWQERFGYGFDCLTQSEARYLERSADVDTIRNRLVEEEQAGNC</sequence>
<dbReference type="CDD" id="cd06223">
    <property type="entry name" value="PRTases_typeI"/>
    <property type="match status" value="1"/>
</dbReference>
<name>A0A6P1E3S8_9GAMM</name>
<dbReference type="EMBL" id="JAAIJR010000273">
    <property type="protein sequence ID" value="NEX23686.1"/>
    <property type="molecule type" value="Genomic_DNA"/>
</dbReference>
<accession>A0A6P1E3S8</accession>
<dbReference type="AlphaFoldDB" id="A0A6P1E3S8"/>
<keyword evidence="2" id="KW-1185">Reference proteome</keyword>
<dbReference type="Proteomes" id="UP000471640">
    <property type="component" value="Unassembled WGS sequence"/>
</dbReference>
<keyword evidence="1" id="KW-0328">Glycosyltransferase</keyword>
<dbReference type="SUPFAM" id="SSF53271">
    <property type="entry name" value="PRTase-like"/>
    <property type="match status" value="1"/>
</dbReference>
<comment type="caution">
    <text evidence="1">The sequence shown here is derived from an EMBL/GenBank/DDBJ whole genome shotgun (WGS) entry which is preliminary data.</text>
</comment>
<gene>
    <name evidence="1" type="ORF">G3480_26020</name>
</gene>
<protein>
    <submittedName>
        <fullName evidence="1">Phosphoribosyltransferase</fullName>
    </submittedName>
</protein>
<evidence type="ECO:0000313" key="1">
    <source>
        <dbReference type="EMBL" id="NEX23686.1"/>
    </source>
</evidence>
<keyword evidence="1" id="KW-0808">Transferase</keyword>
<dbReference type="GO" id="GO:0016757">
    <property type="term" value="F:glycosyltransferase activity"/>
    <property type="evidence" value="ECO:0007669"/>
    <property type="project" value="UniProtKB-KW"/>
</dbReference>
<reference evidence="2" key="1">
    <citation type="journal article" date="2020" name="Microbiol. Resour. Announc.">
        <title>Draft Genome Sequences of Thiorhodococcus mannitoliphagus and Thiorhodococcus minor, Purple Sulfur Photosynthetic Bacteria in the Gammaproteobacterial Family Chromatiaceae.</title>
        <authorList>
            <person name="Aviles F.A."/>
            <person name="Meyer T.E."/>
            <person name="Kyndt J.A."/>
        </authorList>
    </citation>
    <scope>NUCLEOTIDE SEQUENCE [LARGE SCALE GENOMIC DNA]</scope>
    <source>
        <strain evidence="2">DSM 18266</strain>
    </source>
</reference>
<dbReference type="InterPro" id="IPR000836">
    <property type="entry name" value="PRTase_dom"/>
</dbReference>
<reference evidence="1 2" key="2">
    <citation type="submission" date="2020-02" db="EMBL/GenBank/DDBJ databases">
        <title>Genome sequences of Thiorhodococcus mannitoliphagus and Thiorhodococcus minor, purple sulfur photosynthetic bacteria in the gammaproteobacterial family, Chromatiaceae.</title>
        <authorList>
            <person name="Aviles F.A."/>
            <person name="Meyer T.E."/>
            <person name="Kyndt J.A."/>
        </authorList>
    </citation>
    <scope>NUCLEOTIDE SEQUENCE [LARGE SCALE GENOMIC DNA]</scope>
    <source>
        <strain evidence="1 2">DSM 18266</strain>
    </source>
</reference>
<dbReference type="InterPro" id="IPR029057">
    <property type="entry name" value="PRTase-like"/>
</dbReference>
<organism evidence="1 2">
    <name type="scientific">Thiorhodococcus mannitoliphagus</name>
    <dbReference type="NCBI Taxonomy" id="329406"/>
    <lineage>
        <taxon>Bacteria</taxon>
        <taxon>Pseudomonadati</taxon>
        <taxon>Pseudomonadota</taxon>
        <taxon>Gammaproteobacteria</taxon>
        <taxon>Chromatiales</taxon>
        <taxon>Chromatiaceae</taxon>
        <taxon>Thiorhodococcus</taxon>
    </lineage>
</organism>
<evidence type="ECO:0000313" key="2">
    <source>
        <dbReference type="Proteomes" id="UP000471640"/>
    </source>
</evidence>
<proteinExistence type="predicted"/>